<dbReference type="InterPro" id="IPR017475">
    <property type="entry name" value="EPS_sugar_tfrase"/>
</dbReference>
<feature type="transmembrane region" description="Helical" evidence="7">
    <location>
        <begin position="145"/>
        <end position="173"/>
    </location>
</feature>
<feature type="transmembrane region" description="Helical" evidence="7">
    <location>
        <begin position="311"/>
        <end position="335"/>
    </location>
</feature>
<keyword evidence="5 7" id="KW-1133">Transmembrane helix</keyword>
<comment type="subcellular location">
    <subcellularLocation>
        <location evidence="1">Membrane</location>
        <topology evidence="1">Multi-pass membrane protein</topology>
    </subcellularLocation>
</comment>
<feature type="domain" description="Bacterial sugar transferase" evidence="8">
    <location>
        <begin position="309"/>
        <end position="497"/>
    </location>
</feature>
<dbReference type="Pfam" id="PF02397">
    <property type="entry name" value="Bac_transf"/>
    <property type="match status" value="1"/>
</dbReference>
<evidence type="ECO:0000256" key="2">
    <source>
        <dbReference type="ARBA" id="ARBA00006464"/>
    </source>
</evidence>
<evidence type="ECO:0000256" key="4">
    <source>
        <dbReference type="ARBA" id="ARBA00022692"/>
    </source>
</evidence>
<sequence length="503" mass="57077">MNVNSIVREPTLWQWKENRSNLRGWIRRPLDRLRHTQFRSGSTYSKLRSFIPVLSVGAIWLWLIRGHFALGGDNVLNLSITLRHLLLTLSVITLWNLWMSFSPYTWHSAEKDLINEVTRLSVGSIICGLLPFIGNVSRAMYGQAIFLALLTASALMLTSLLLIGAFLAASCLFPRLSRSRAAILVGSGQRASELRERLQCHHSRLQVYGCVDDEDLWNGTGDCAYLGKIGDLAELLKKWPIEVVLIGLPVKSKYSQIQQVIDICETVGVESHYMRDIFATTRSRLQTYHQESHFAVLSSLRRGPKHIIKRTVDIVGALIILVLVSPIMLAAAIAVRMSSAGPIIFVQQRYGHHRKRFPMFKFRTMVADAEKRQAELEVRNEARGPVFKLKADPRITRVGAFLRRTSIDELPQLFNVLRGEMSLVGPRPLPLRDVSHFEEAWLLRRFSIRPGLTCIWQISGRSESSFDDWIKQDLTYIDTWSLALDLKILVMTVPAVLRGKGAM</sequence>
<accession>A0AAU7D4X9</accession>
<evidence type="ECO:0000256" key="7">
    <source>
        <dbReference type="SAM" id="Phobius"/>
    </source>
</evidence>
<dbReference type="EMBL" id="CP121195">
    <property type="protein sequence ID" value="XBH12416.1"/>
    <property type="molecule type" value="Genomic_DNA"/>
</dbReference>
<name>A0AAU7D4X9_9BACT</name>
<dbReference type="EC" id="2.7.8.-" evidence="9"/>
<keyword evidence="4 7" id="KW-0812">Transmembrane</keyword>
<keyword evidence="6 7" id="KW-0472">Membrane</keyword>
<organism evidence="9">
    <name type="scientific">Edaphobacter paludis</name>
    <dbReference type="NCBI Taxonomy" id="3035702"/>
    <lineage>
        <taxon>Bacteria</taxon>
        <taxon>Pseudomonadati</taxon>
        <taxon>Acidobacteriota</taxon>
        <taxon>Terriglobia</taxon>
        <taxon>Terriglobales</taxon>
        <taxon>Acidobacteriaceae</taxon>
        <taxon>Edaphobacter</taxon>
    </lineage>
</organism>
<feature type="transmembrane region" description="Helical" evidence="7">
    <location>
        <begin position="113"/>
        <end position="133"/>
    </location>
</feature>
<feature type="transmembrane region" description="Helical" evidence="7">
    <location>
        <begin position="84"/>
        <end position="101"/>
    </location>
</feature>
<dbReference type="GO" id="GO:0016780">
    <property type="term" value="F:phosphotransferase activity, for other substituted phosphate groups"/>
    <property type="evidence" value="ECO:0007669"/>
    <property type="project" value="TreeGrafter"/>
</dbReference>
<evidence type="ECO:0000313" key="9">
    <source>
        <dbReference type="EMBL" id="XBH12416.1"/>
    </source>
</evidence>
<dbReference type="AlphaFoldDB" id="A0AAU7D4X9"/>
<feature type="transmembrane region" description="Helical" evidence="7">
    <location>
        <begin position="47"/>
        <end position="64"/>
    </location>
</feature>
<evidence type="ECO:0000256" key="1">
    <source>
        <dbReference type="ARBA" id="ARBA00004141"/>
    </source>
</evidence>
<dbReference type="NCBIfam" id="TIGR03025">
    <property type="entry name" value="EPS_sugtrans"/>
    <property type="match status" value="1"/>
</dbReference>
<proteinExistence type="inferred from homology"/>
<dbReference type="RefSeq" id="WP_348269438.1">
    <property type="nucleotide sequence ID" value="NZ_CP121195.1"/>
</dbReference>
<comment type="similarity">
    <text evidence="2">Belongs to the bacterial sugar transferase family.</text>
</comment>
<dbReference type="Gene3D" id="3.40.50.720">
    <property type="entry name" value="NAD(P)-binding Rossmann-like Domain"/>
    <property type="match status" value="1"/>
</dbReference>
<dbReference type="InterPro" id="IPR003362">
    <property type="entry name" value="Bact_transf"/>
</dbReference>
<evidence type="ECO:0000256" key="5">
    <source>
        <dbReference type="ARBA" id="ARBA00022989"/>
    </source>
</evidence>
<dbReference type="PANTHER" id="PTHR30576">
    <property type="entry name" value="COLANIC BIOSYNTHESIS UDP-GLUCOSE LIPID CARRIER TRANSFERASE"/>
    <property type="match status" value="1"/>
</dbReference>
<protein>
    <submittedName>
        <fullName evidence="9">Sugar transferase</fullName>
        <ecNumber evidence="9">2.7.8.-</ecNumber>
    </submittedName>
</protein>
<dbReference type="PANTHER" id="PTHR30576:SF10">
    <property type="entry name" value="SLL5057 PROTEIN"/>
    <property type="match status" value="1"/>
</dbReference>
<evidence type="ECO:0000256" key="6">
    <source>
        <dbReference type="ARBA" id="ARBA00023136"/>
    </source>
</evidence>
<evidence type="ECO:0000256" key="3">
    <source>
        <dbReference type="ARBA" id="ARBA00022679"/>
    </source>
</evidence>
<evidence type="ECO:0000259" key="8">
    <source>
        <dbReference type="Pfam" id="PF02397"/>
    </source>
</evidence>
<keyword evidence="3 9" id="KW-0808">Transferase</keyword>
<dbReference type="GO" id="GO:0016020">
    <property type="term" value="C:membrane"/>
    <property type="evidence" value="ECO:0007669"/>
    <property type="project" value="UniProtKB-SubCell"/>
</dbReference>
<gene>
    <name evidence="9" type="ORF">P8936_11990</name>
</gene>
<reference evidence="9" key="1">
    <citation type="submission" date="2023-03" db="EMBL/GenBank/DDBJ databases">
        <title>Edaphobacter sp.</title>
        <authorList>
            <person name="Huber K.J."/>
            <person name="Papendorf J."/>
            <person name="Pilke C."/>
            <person name="Bunk B."/>
            <person name="Sproeer C."/>
            <person name="Pester M."/>
        </authorList>
    </citation>
    <scope>NUCLEOTIDE SEQUENCE</scope>
    <source>
        <strain evidence="9">DSM 109920</strain>
    </source>
</reference>